<proteinExistence type="predicted"/>
<keyword evidence="3" id="KW-1185">Reference proteome</keyword>
<evidence type="ECO:0000313" key="3">
    <source>
        <dbReference type="Proteomes" id="UP001381693"/>
    </source>
</evidence>
<dbReference type="AlphaFoldDB" id="A0AAN8WEP9"/>
<sequence length="103" mass="11208">MFMKHVRKSAMGQKDFHWTMFTIKAILFLLIATRECSGGCLSIADGEVYSVGGDAVITELLPLHHGKNCDKIGMTEVQVMEATKLAVQKVNELDLVPGVSIGS</sequence>
<comment type="caution">
    <text evidence="2">The sequence shown here is derived from an EMBL/GenBank/DDBJ whole genome shotgun (WGS) entry which is preliminary data.</text>
</comment>
<feature type="signal peptide" evidence="1">
    <location>
        <begin position="1"/>
        <end position="38"/>
    </location>
</feature>
<gene>
    <name evidence="2" type="ORF">SK128_013222</name>
</gene>
<dbReference type="Proteomes" id="UP001381693">
    <property type="component" value="Unassembled WGS sequence"/>
</dbReference>
<feature type="chain" id="PRO_5042832983" evidence="1">
    <location>
        <begin position="39"/>
        <end position="103"/>
    </location>
</feature>
<dbReference type="EMBL" id="JAXCGZ010020925">
    <property type="protein sequence ID" value="KAK7063152.1"/>
    <property type="molecule type" value="Genomic_DNA"/>
</dbReference>
<keyword evidence="1" id="KW-0732">Signal</keyword>
<evidence type="ECO:0000313" key="2">
    <source>
        <dbReference type="EMBL" id="KAK7063152.1"/>
    </source>
</evidence>
<evidence type="ECO:0000256" key="1">
    <source>
        <dbReference type="SAM" id="SignalP"/>
    </source>
</evidence>
<accession>A0AAN8WEP9</accession>
<organism evidence="2 3">
    <name type="scientific">Halocaridina rubra</name>
    <name type="common">Hawaiian red shrimp</name>
    <dbReference type="NCBI Taxonomy" id="373956"/>
    <lineage>
        <taxon>Eukaryota</taxon>
        <taxon>Metazoa</taxon>
        <taxon>Ecdysozoa</taxon>
        <taxon>Arthropoda</taxon>
        <taxon>Crustacea</taxon>
        <taxon>Multicrustacea</taxon>
        <taxon>Malacostraca</taxon>
        <taxon>Eumalacostraca</taxon>
        <taxon>Eucarida</taxon>
        <taxon>Decapoda</taxon>
        <taxon>Pleocyemata</taxon>
        <taxon>Caridea</taxon>
        <taxon>Atyoidea</taxon>
        <taxon>Atyidae</taxon>
        <taxon>Halocaridina</taxon>
    </lineage>
</organism>
<protein>
    <submittedName>
        <fullName evidence="2">Uncharacterized protein</fullName>
    </submittedName>
</protein>
<name>A0AAN8WEP9_HALRR</name>
<reference evidence="2 3" key="1">
    <citation type="submission" date="2023-11" db="EMBL/GenBank/DDBJ databases">
        <title>Halocaridina rubra genome assembly.</title>
        <authorList>
            <person name="Smith C."/>
        </authorList>
    </citation>
    <scope>NUCLEOTIDE SEQUENCE [LARGE SCALE GENOMIC DNA]</scope>
    <source>
        <strain evidence="2">EP-1</strain>
        <tissue evidence="2">Whole</tissue>
    </source>
</reference>